<dbReference type="InterPro" id="IPR000462">
    <property type="entry name" value="CDP-OH_P_trans"/>
</dbReference>
<keyword evidence="20" id="KW-1185">Reference proteome</keyword>
<feature type="transmembrane region" description="Helical" evidence="18">
    <location>
        <begin position="98"/>
        <end position="118"/>
    </location>
</feature>
<protein>
    <recommendedName>
        <fullName evidence="6 16">CDP-diacylglycerol--glycerol-3-phosphate 3-phosphatidyltransferase</fullName>
        <ecNumber evidence="5 16">2.7.8.5</ecNumber>
    </recommendedName>
</protein>
<organism evidence="19 20">
    <name type="scientific">Limimaricola cinnabarinus LL-001</name>
    <dbReference type="NCBI Taxonomy" id="1337093"/>
    <lineage>
        <taxon>Bacteria</taxon>
        <taxon>Pseudomonadati</taxon>
        <taxon>Pseudomonadota</taxon>
        <taxon>Alphaproteobacteria</taxon>
        <taxon>Rhodobacterales</taxon>
        <taxon>Paracoccaceae</taxon>
        <taxon>Limimaricola</taxon>
    </lineage>
</organism>
<dbReference type="GO" id="GO:0016020">
    <property type="term" value="C:membrane"/>
    <property type="evidence" value="ECO:0007669"/>
    <property type="project" value="UniProtKB-SubCell"/>
</dbReference>
<dbReference type="GO" id="GO:0008444">
    <property type="term" value="F:CDP-diacylglycerol-glycerol-3-phosphate 3-phosphatidyltransferase activity"/>
    <property type="evidence" value="ECO:0007669"/>
    <property type="project" value="UniProtKB-UniRule"/>
</dbReference>
<evidence type="ECO:0000256" key="1">
    <source>
        <dbReference type="ARBA" id="ARBA00004141"/>
    </source>
</evidence>
<dbReference type="InterPro" id="IPR004570">
    <property type="entry name" value="Phosphatidylglycerol_P_synth"/>
</dbReference>
<dbReference type="Pfam" id="PF01066">
    <property type="entry name" value="CDP-OH_P_transf"/>
    <property type="match status" value="1"/>
</dbReference>
<evidence type="ECO:0000256" key="14">
    <source>
        <dbReference type="ARBA" id="ARBA00023264"/>
    </source>
</evidence>
<dbReference type="NCBIfam" id="TIGR00560">
    <property type="entry name" value="pgsA"/>
    <property type="match status" value="1"/>
</dbReference>
<comment type="similarity">
    <text evidence="4 17">Belongs to the CDP-alcohol phosphatidyltransferase class-I family.</text>
</comment>
<accession>U3AFD4</accession>
<evidence type="ECO:0000256" key="9">
    <source>
        <dbReference type="ARBA" id="ARBA00022692"/>
    </source>
</evidence>
<evidence type="ECO:0000256" key="17">
    <source>
        <dbReference type="RuleBase" id="RU003750"/>
    </source>
</evidence>
<dbReference type="PANTHER" id="PTHR14269:SF62">
    <property type="entry name" value="CDP-DIACYLGLYCEROL--GLYCEROL-3-PHOSPHATE 3-PHOSPHATIDYLTRANSFERASE 1, CHLOROPLASTIC"/>
    <property type="match status" value="1"/>
</dbReference>
<comment type="pathway">
    <text evidence="3">Lipid metabolism.</text>
</comment>
<dbReference type="AlphaFoldDB" id="U3AFD4"/>
<keyword evidence="14" id="KW-1208">Phospholipid metabolism</keyword>
<dbReference type="EC" id="2.7.8.5" evidence="5 16"/>
<feature type="transmembrane region" description="Helical" evidence="18">
    <location>
        <begin position="58"/>
        <end position="77"/>
    </location>
</feature>
<keyword evidence="12 18" id="KW-0472">Membrane</keyword>
<dbReference type="Proteomes" id="UP000016566">
    <property type="component" value="Unassembled WGS sequence"/>
</dbReference>
<evidence type="ECO:0000256" key="10">
    <source>
        <dbReference type="ARBA" id="ARBA00022989"/>
    </source>
</evidence>
<evidence type="ECO:0000256" key="11">
    <source>
        <dbReference type="ARBA" id="ARBA00023098"/>
    </source>
</evidence>
<dbReference type="STRING" id="1337093.MBELCI_2426"/>
<dbReference type="InterPro" id="IPR043130">
    <property type="entry name" value="CDP-OH_PTrfase_TM_dom"/>
</dbReference>
<feature type="transmembrane region" description="Helical" evidence="18">
    <location>
        <begin position="156"/>
        <end position="176"/>
    </location>
</feature>
<evidence type="ECO:0000256" key="12">
    <source>
        <dbReference type="ARBA" id="ARBA00023136"/>
    </source>
</evidence>
<keyword evidence="13" id="KW-0594">Phospholipid biosynthesis</keyword>
<reference evidence="19" key="1">
    <citation type="journal article" date="2013" name="Genome Announc.">
        <title>Draft Genome Sequence of Loktanella cinnabarina LL-001T, Isolated from Deep-Sea Floor Sediment.</title>
        <authorList>
            <person name="Nishi S."/>
            <person name="Tsubouchi T."/>
            <person name="Takaki Y."/>
            <person name="Koyanagi R."/>
            <person name="Satoh N."/>
            <person name="Maruyama T."/>
            <person name="Hatada Y."/>
        </authorList>
    </citation>
    <scope>NUCLEOTIDE SEQUENCE [LARGE SCALE GENOMIC DNA]</scope>
    <source>
        <strain evidence="19">LL-001</strain>
    </source>
</reference>
<keyword evidence="10 18" id="KW-1133">Transmembrane helix</keyword>
<evidence type="ECO:0000256" key="15">
    <source>
        <dbReference type="ARBA" id="ARBA00048586"/>
    </source>
</evidence>
<dbReference type="InterPro" id="IPR050324">
    <property type="entry name" value="CDP-alcohol_PTase-I"/>
</dbReference>
<evidence type="ECO:0000256" key="4">
    <source>
        <dbReference type="ARBA" id="ARBA00010441"/>
    </source>
</evidence>
<evidence type="ECO:0000313" key="19">
    <source>
        <dbReference type="EMBL" id="GAD56374.1"/>
    </source>
</evidence>
<evidence type="ECO:0000256" key="8">
    <source>
        <dbReference type="ARBA" id="ARBA00022679"/>
    </source>
</evidence>
<feature type="transmembrane region" description="Helical" evidence="18">
    <location>
        <begin position="205"/>
        <end position="228"/>
    </location>
</feature>
<dbReference type="eggNOG" id="COG0558">
    <property type="taxonomic scope" value="Bacteria"/>
</dbReference>
<feature type="transmembrane region" description="Helical" evidence="18">
    <location>
        <begin position="21"/>
        <end position="52"/>
    </location>
</feature>
<proteinExistence type="inferred from homology"/>
<evidence type="ECO:0000256" key="3">
    <source>
        <dbReference type="ARBA" id="ARBA00005189"/>
    </source>
</evidence>
<comment type="subcellular location">
    <subcellularLocation>
        <location evidence="1">Membrane</location>
        <topology evidence="1">Multi-pass membrane protein</topology>
    </subcellularLocation>
</comment>
<dbReference type="InterPro" id="IPR048254">
    <property type="entry name" value="CDP_ALCOHOL_P_TRANSF_CS"/>
</dbReference>
<sequence length="255" mass="28145">MRGGQGAGWTLALARPGAPRYLWCMTWTLPNILTVLRLLAAPGVAVMFLFFARPWADWFALVLFVTAAVTDFLDGYLARAWKQESKFGAMLDPIADKAMVIIALLVITGFSGMNPWILLPATLILFREVFVSGLREFLGAKAGLLKVTKLAKWKTTAQMVAIAVLFSTGAFEHYFVMESFGMDETMIDSVLSGGTPDEVGLVWKYWGMIISWWAGIVLLWIAAVLTLMTGWDYFAKALPFLREAPAPAPGRSRAP</sequence>
<keyword evidence="8 17" id="KW-0808">Transferase</keyword>
<comment type="pathway">
    <text evidence="2">Phospholipid metabolism; phosphatidylglycerol biosynthesis; phosphatidylglycerol from CDP-diacylglycerol: step 1/2.</text>
</comment>
<dbReference type="EMBL" id="BATB01000035">
    <property type="protein sequence ID" value="GAD56374.1"/>
    <property type="molecule type" value="Genomic_DNA"/>
</dbReference>
<evidence type="ECO:0000256" key="13">
    <source>
        <dbReference type="ARBA" id="ARBA00023209"/>
    </source>
</evidence>
<evidence type="ECO:0000256" key="7">
    <source>
        <dbReference type="ARBA" id="ARBA00022516"/>
    </source>
</evidence>
<dbReference type="PROSITE" id="PS00379">
    <property type="entry name" value="CDP_ALCOHOL_P_TRANSF"/>
    <property type="match status" value="1"/>
</dbReference>
<comment type="catalytic activity">
    <reaction evidence="15">
        <text>a CDP-1,2-diacyl-sn-glycerol + sn-glycerol 3-phosphate = a 1,2-diacyl-sn-glycero-3-phospho-(1'-sn-glycero-3'-phosphate) + CMP + H(+)</text>
        <dbReference type="Rhea" id="RHEA:12593"/>
        <dbReference type="ChEBI" id="CHEBI:15378"/>
        <dbReference type="ChEBI" id="CHEBI:57597"/>
        <dbReference type="ChEBI" id="CHEBI:58332"/>
        <dbReference type="ChEBI" id="CHEBI:60110"/>
        <dbReference type="ChEBI" id="CHEBI:60377"/>
        <dbReference type="EC" id="2.7.8.5"/>
    </reaction>
</comment>
<evidence type="ECO:0000313" key="20">
    <source>
        <dbReference type="Proteomes" id="UP000016566"/>
    </source>
</evidence>
<comment type="caution">
    <text evidence="19">The sequence shown here is derived from an EMBL/GenBank/DDBJ whole genome shotgun (WGS) entry which is preliminary data.</text>
</comment>
<evidence type="ECO:0000256" key="18">
    <source>
        <dbReference type="SAM" id="Phobius"/>
    </source>
</evidence>
<gene>
    <name evidence="19" type="ORF">MBELCI_2426</name>
</gene>
<name>U3AFD4_9RHOB</name>
<dbReference type="PANTHER" id="PTHR14269">
    <property type="entry name" value="CDP-DIACYLGLYCEROL--GLYCEROL-3-PHOSPHATE 3-PHOSPHATIDYLTRANSFERASE-RELATED"/>
    <property type="match status" value="1"/>
</dbReference>
<evidence type="ECO:0000256" key="5">
    <source>
        <dbReference type="ARBA" id="ARBA00013170"/>
    </source>
</evidence>
<keyword evidence="11" id="KW-0443">Lipid metabolism</keyword>
<keyword evidence="7" id="KW-0444">Lipid biosynthesis</keyword>
<evidence type="ECO:0000256" key="16">
    <source>
        <dbReference type="NCBIfam" id="TIGR00560"/>
    </source>
</evidence>
<keyword evidence="9 18" id="KW-0812">Transmembrane</keyword>
<dbReference type="Gene3D" id="1.20.120.1760">
    <property type="match status" value="1"/>
</dbReference>
<evidence type="ECO:0000256" key="2">
    <source>
        <dbReference type="ARBA" id="ARBA00005042"/>
    </source>
</evidence>
<evidence type="ECO:0000256" key="6">
    <source>
        <dbReference type="ARBA" id="ARBA00014944"/>
    </source>
</evidence>
<dbReference type="GO" id="GO:0046474">
    <property type="term" value="P:glycerophospholipid biosynthetic process"/>
    <property type="evidence" value="ECO:0007669"/>
    <property type="project" value="TreeGrafter"/>
</dbReference>